<accession>A0A4R6QKH2</accession>
<evidence type="ECO:0000313" key="3">
    <source>
        <dbReference type="EMBL" id="TDP64080.1"/>
    </source>
</evidence>
<proteinExistence type="predicted"/>
<name>A0A4R6QKH2_9BURK</name>
<feature type="chain" id="PRO_5020723885" evidence="1">
    <location>
        <begin position="26"/>
        <end position="377"/>
    </location>
</feature>
<evidence type="ECO:0000259" key="2">
    <source>
        <dbReference type="Pfam" id="PF07589"/>
    </source>
</evidence>
<dbReference type="NCBIfam" id="TIGR02595">
    <property type="entry name" value="PEP_CTERM"/>
    <property type="match status" value="1"/>
</dbReference>
<dbReference type="InParanoid" id="A0A4R6QKH2"/>
<comment type="caution">
    <text evidence="3">The sequence shown here is derived from an EMBL/GenBank/DDBJ whole genome shotgun (WGS) entry which is preliminary data.</text>
</comment>
<sequence length="377" mass="39413">MTLTPSPLRALCTALLFTLPSLAQAAFSTGPGSELTLFVFENEGSGSAEASYALDLGLVARDFWVQAQQNGGYSKFIELDRSSDANFAKFLDATSATASQRKWAIYAPAVEKGVVGGSPFIQRELYTTLANAGSAQTQSQNFMAAFQSSAFTAATFGEWLNLYDPANASDVSIFASLQNQASNSTHGSVANGSSFSSKAAADPGYFGLGTAFSASAAGAGTASPGDCLKGFVCIGNSIGQSSWFYKVAAPDPLDEEAGYGNPMLDEFDNGNGTAGHDGYWGFAFNATTNKYVLSYTLAPFTPTALANTAEGRLRLLTTDYSAQSGPSRLIGTPEGEFAGWEAGPLALAPVPEPATWGLMGLGLAVFAFLRTRSKERS</sequence>
<dbReference type="AlphaFoldDB" id="A0A4R6QKH2"/>
<evidence type="ECO:0000313" key="4">
    <source>
        <dbReference type="Proteomes" id="UP000295361"/>
    </source>
</evidence>
<dbReference type="OrthoDB" id="9153336at2"/>
<keyword evidence="1" id="KW-0732">Signal</keyword>
<dbReference type="EMBL" id="SNXS01000004">
    <property type="protein sequence ID" value="TDP64080.1"/>
    <property type="molecule type" value="Genomic_DNA"/>
</dbReference>
<reference evidence="3 4" key="1">
    <citation type="submission" date="2019-03" db="EMBL/GenBank/DDBJ databases">
        <title>Genomic Encyclopedia of Type Strains, Phase IV (KMG-IV): sequencing the most valuable type-strain genomes for metagenomic binning, comparative biology and taxonomic classification.</title>
        <authorList>
            <person name="Goeker M."/>
        </authorList>
    </citation>
    <scope>NUCLEOTIDE SEQUENCE [LARGE SCALE GENOMIC DNA]</scope>
    <source>
        <strain evidence="3 4">DSM 16998</strain>
    </source>
</reference>
<dbReference type="InterPro" id="IPR013424">
    <property type="entry name" value="Ice-binding_C"/>
</dbReference>
<organism evidence="3 4">
    <name type="scientific">Roseateles toxinivorans</name>
    <dbReference type="NCBI Taxonomy" id="270368"/>
    <lineage>
        <taxon>Bacteria</taxon>
        <taxon>Pseudomonadati</taxon>
        <taxon>Pseudomonadota</taxon>
        <taxon>Betaproteobacteria</taxon>
        <taxon>Burkholderiales</taxon>
        <taxon>Sphaerotilaceae</taxon>
        <taxon>Roseateles</taxon>
    </lineage>
</organism>
<keyword evidence="4" id="KW-1185">Reference proteome</keyword>
<feature type="signal peptide" evidence="1">
    <location>
        <begin position="1"/>
        <end position="25"/>
    </location>
</feature>
<gene>
    <name evidence="3" type="ORF">DES47_104368</name>
</gene>
<feature type="domain" description="Ice-binding protein C-terminal" evidence="2">
    <location>
        <begin position="349"/>
        <end position="370"/>
    </location>
</feature>
<dbReference type="Proteomes" id="UP000295361">
    <property type="component" value="Unassembled WGS sequence"/>
</dbReference>
<evidence type="ECO:0000256" key="1">
    <source>
        <dbReference type="SAM" id="SignalP"/>
    </source>
</evidence>
<protein>
    <submittedName>
        <fullName evidence="3">Putative secreted protein with PEP-CTERM sorting signal</fullName>
    </submittedName>
</protein>
<dbReference type="RefSeq" id="WP_133701919.1">
    <property type="nucleotide sequence ID" value="NZ_SNXS01000004.1"/>
</dbReference>
<dbReference type="Pfam" id="PF07589">
    <property type="entry name" value="PEP-CTERM"/>
    <property type="match status" value="1"/>
</dbReference>